<dbReference type="EMBL" id="JAAARO010000020">
    <property type="protein sequence ID" value="KAF5730399.1"/>
    <property type="molecule type" value="Genomic_DNA"/>
</dbReference>
<comment type="caution">
    <text evidence="2">The sequence shown here is derived from an EMBL/GenBank/DDBJ whole genome shotgun (WGS) entry which is preliminary data.</text>
</comment>
<feature type="region of interest" description="Disordered" evidence="1">
    <location>
        <begin position="133"/>
        <end position="152"/>
    </location>
</feature>
<proteinExistence type="predicted"/>
<dbReference type="OrthoDB" id="10261348at2759"/>
<dbReference type="InterPro" id="IPR013169">
    <property type="entry name" value="mRNA_splic_Cwf18-like"/>
</dbReference>
<dbReference type="AlphaFoldDB" id="A0A7J7C8D8"/>
<gene>
    <name evidence="2" type="ORF">HS088_TW20G00772</name>
</gene>
<reference evidence="2 3" key="1">
    <citation type="journal article" date="2020" name="Nat. Commun.">
        <title>Genome of Tripterygium wilfordii and identification of cytochrome P450 involved in triptolide biosynthesis.</title>
        <authorList>
            <person name="Tu L."/>
            <person name="Su P."/>
            <person name="Zhang Z."/>
            <person name="Gao L."/>
            <person name="Wang J."/>
            <person name="Hu T."/>
            <person name="Zhou J."/>
            <person name="Zhang Y."/>
            <person name="Zhao Y."/>
            <person name="Liu Y."/>
            <person name="Song Y."/>
            <person name="Tong Y."/>
            <person name="Lu Y."/>
            <person name="Yang J."/>
            <person name="Xu C."/>
            <person name="Jia M."/>
            <person name="Peters R.J."/>
            <person name="Huang L."/>
            <person name="Gao W."/>
        </authorList>
    </citation>
    <scope>NUCLEOTIDE SEQUENCE [LARGE SCALE GENOMIC DNA]</scope>
    <source>
        <strain evidence="3">cv. XIE 37</strain>
        <tissue evidence="2">Leaf</tissue>
    </source>
</reference>
<evidence type="ECO:0000313" key="3">
    <source>
        <dbReference type="Proteomes" id="UP000593562"/>
    </source>
</evidence>
<dbReference type="GO" id="GO:0071014">
    <property type="term" value="C:post-mRNA release spliceosomal complex"/>
    <property type="evidence" value="ECO:0007669"/>
    <property type="project" value="TreeGrafter"/>
</dbReference>
<name>A0A7J7C8D8_TRIWF</name>
<dbReference type="GO" id="GO:0005684">
    <property type="term" value="C:U2-type spliceosomal complex"/>
    <property type="evidence" value="ECO:0007669"/>
    <property type="project" value="TreeGrafter"/>
</dbReference>
<protein>
    <submittedName>
        <fullName evidence="2">Coiled-coil domain-containing protein 12</fullName>
    </submittedName>
</protein>
<dbReference type="PANTHER" id="PTHR31551">
    <property type="entry name" value="PRE-MRNA-SPLICING FACTOR CWF18"/>
    <property type="match status" value="1"/>
</dbReference>
<dbReference type="Proteomes" id="UP000593562">
    <property type="component" value="Unassembled WGS sequence"/>
</dbReference>
<sequence length="152" mass="17334">MATEEESIEQAAVARRERLRALRAAQELLHTPDEVDPSSNIDGDANDGTRDSNPSMKFRNYVPQDKELQEAKLAAPVLPKFEDPVAAAPPPDNKEDPFLNIAPKKPNWDLRRDVQKKLDKLERRTQKAMFKLMEQQEKEKQLAEDVTNGEED</sequence>
<accession>A0A7J7C8D8</accession>
<evidence type="ECO:0000313" key="2">
    <source>
        <dbReference type="EMBL" id="KAF5730399.1"/>
    </source>
</evidence>
<dbReference type="PANTHER" id="PTHR31551:SF1">
    <property type="entry name" value="COILED-COIL DOMAIN-CONTAINING PROTEIN 12"/>
    <property type="match status" value="1"/>
</dbReference>
<organism evidence="2 3">
    <name type="scientific">Tripterygium wilfordii</name>
    <name type="common">Thunder God vine</name>
    <dbReference type="NCBI Taxonomy" id="458696"/>
    <lineage>
        <taxon>Eukaryota</taxon>
        <taxon>Viridiplantae</taxon>
        <taxon>Streptophyta</taxon>
        <taxon>Embryophyta</taxon>
        <taxon>Tracheophyta</taxon>
        <taxon>Spermatophyta</taxon>
        <taxon>Magnoliopsida</taxon>
        <taxon>eudicotyledons</taxon>
        <taxon>Gunneridae</taxon>
        <taxon>Pentapetalae</taxon>
        <taxon>rosids</taxon>
        <taxon>fabids</taxon>
        <taxon>Celastrales</taxon>
        <taxon>Celastraceae</taxon>
        <taxon>Tripterygium</taxon>
    </lineage>
</organism>
<feature type="region of interest" description="Disordered" evidence="1">
    <location>
        <begin position="28"/>
        <end position="57"/>
    </location>
</feature>
<feature type="region of interest" description="Disordered" evidence="1">
    <location>
        <begin position="82"/>
        <end position="104"/>
    </location>
</feature>
<feature type="compositionally biased region" description="Basic and acidic residues" evidence="1">
    <location>
        <begin position="134"/>
        <end position="143"/>
    </location>
</feature>
<dbReference type="FunCoup" id="A0A7J7C8D8">
    <property type="interactions" value="3955"/>
</dbReference>
<evidence type="ECO:0000256" key="1">
    <source>
        <dbReference type="SAM" id="MobiDB-lite"/>
    </source>
</evidence>
<keyword evidence="3" id="KW-1185">Reference proteome</keyword>
<dbReference type="InParanoid" id="A0A7J7C8D8"/>
<dbReference type="Pfam" id="PF08315">
    <property type="entry name" value="cwf18"/>
    <property type="match status" value="1"/>
</dbReference>